<evidence type="ECO:0000256" key="4">
    <source>
        <dbReference type="PROSITE-ProRule" id="PRU00134"/>
    </source>
</evidence>
<dbReference type="Pfam" id="PF01753">
    <property type="entry name" value="zf-MYND"/>
    <property type="match status" value="1"/>
</dbReference>
<organism evidence="6 7">
    <name type="scientific">Sclerotinia trifoliorum</name>
    <dbReference type="NCBI Taxonomy" id="28548"/>
    <lineage>
        <taxon>Eukaryota</taxon>
        <taxon>Fungi</taxon>
        <taxon>Dikarya</taxon>
        <taxon>Ascomycota</taxon>
        <taxon>Pezizomycotina</taxon>
        <taxon>Leotiomycetes</taxon>
        <taxon>Helotiales</taxon>
        <taxon>Sclerotiniaceae</taxon>
        <taxon>Sclerotinia</taxon>
    </lineage>
</organism>
<evidence type="ECO:0000313" key="6">
    <source>
        <dbReference type="EMBL" id="CAD6444471.1"/>
    </source>
</evidence>
<name>A0A8H2VUH3_9HELO</name>
<evidence type="ECO:0000256" key="2">
    <source>
        <dbReference type="ARBA" id="ARBA00022771"/>
    </source>
</evidence>
<evidence type="ECO:0000256" key="3">
    <source>
        <dbReference type="ARBA" id="ARBA00022833"/>
    </source>
</evidence>
<reference evidence="6" key="1">
    <citation type="submission" date="2020-10" db="EMBL/GenBank/DDBJ databases">
        <authorList>
            <person name="Kusch S."/>
        </authorList>
    </citation>
    <scope>NUCLEOTIDE SEQUENCE</scope>
    <source>
        <strain evidence="6">SwB9</strain>
    </source>
</reference>
<keyword evidence="7" id="KW-1185">Reference proteome</keyword>
<keyword evidence="1" id="KW-0479">Metal-binding</keyword>
<sequence>MATAEPKAPEPTAPEPAVARLRTLPPIPLRTLVTLINYQCSVNCGRYSARSLQDREAPSRAPLRRNTFHHDLSLPESPYSPATCSVHPNGKAGADDLSSAELERIFYQSRWQNRSIIFAQVFQQFLLRCAKNQEVIVQIRNEKPKLVKARDVMLSHVHVSDLRQEDIENKVQRIPGSDTYDSYFTEDGEKSPKTVLLFPPPYTSVGPVGTPYNDDIFVVGMAHIEYGEMGLLEEPYFIGNGRQWQRCTTTKVCKKVFESSREILDTSNITDANSVGEIREFADEILGRWINRGPSFPVVRLCGRGGGNFIGCVECEKGGEIIRYCGVVHQDKAREVHKFTCEGSKTRGLWTAGQCCEYCGAGGRLITCTKCEKRGKFVKYCSAKHRKKDWKLHQLTCELRLWDSVKRRGRSLIPRIAH</sequence>
<keyword evidence="3" id="KW-0862">Zinc</keyword>
<gene>
    <name evidence="6" type="ORF">SCLTRI_LOCUS4263</name>
</gene>
<proteinExistence type="predicted"/>
<dbReference type="GO" id="GO:0008270">
    <property type="term" value="F:zinc ion binding"/>
    <property type="evidence" value="ECO:0007669"/>
    <property type="project" value="UniProtKB-KW"/>
</dbReference>
<dbReference type="SUPFAM" id="SSF144232">
    <property type="entry name" value="HIT/MYND zinc finger-like"/>
    <property type="match status" value="1"/>
</dbReference>
<dbReference type="AlphaFoldDB" id="A0A8H2VUH3"/>
<evidence type="ECO:0000256" key="1">
    <source>
        <dbReference type="ARBA" id="ARBA00022723"/>
    </source>
</evidence>
<dbReference type="InterPro" id="IPR002893">
    <property type="entry name" value="Znf_MYND"/>
</dbReference>
<dbReference type="EMBL" id="CAJHIA010000012">
    <property type="protein sequence ID" value="CAD6444471.1"/>
    <property type="molecule type" value="Genomic_DNA"/>
</dbReference>
<protein>
    <submittedName>
        <fullName evidence="6">721b6fc3-89df-43cc-9a09-7693a17f3b68-CDS</fullName>
    </submittedName>
</protein>
<dbReference type="OrthoDB" id="432970at2759"/>
<keyword evidence="2 4" id="KW-0863">Zinc-finger</keyword>
<dbReference type="PROSITE" id="PS50865">
    <property type="entry name" value="ZF_MYND_2"/>
    <property type="match status" value="1"/>
</dbReference>
<evidence type="ECO:0000313" key="7">
    <source>
        <dbReference type="Proteomes" id="UP000624404"/>
    </source>
</evidence>
<accession>A0A8H2VUH3</accession>
<dbReference type="Gene3D" id="6.10.140.2220">
    <property type="match status" value="1"/>
</dbReference>
<dbReference type="Proteomes" id="UP000624404">
    <property type="component" value="Unassembled WGS sequence"/>
</dbReference>
<feature type="domain" description="MYND-type" evidence="5">
    <location>
        <begin position="356"/>
        <end position="397"/>
    </location>
</feature>
<comment type="caution">
    <text evidence="6">The sequence shown here is derived from an EMBL/GenBank/DDBJ whole genome shotgun (WGS) entry which is preliminary data.</text>
</comment>
<evidence type="ECO:0000259" key="5">
    <source>
        <dbReference type="PROSITE" id="PS50865"/>
    </source>
</evidence>